<name>A0AAD7PUT3_QUISA</name>
<dbReference type="Proteomes" id="UP001163823">
    <property type="component" value="Chromosome 5"/>
</dbReference>
<sequence length="86" mass="9307">MANSKLVKVNCRYSIALDIELAKMRTMTTQEIAAAAERVVAAAIAETQEVEKDVDVALAAAEEAEAFMNCSIGDTERKGTQMIIRS</sequence>
<evidence type="ECO:0000313" key="1">
    <source>
        <dbReference type="EMBL" id="KAJ7967590.1"/>
    </source>
</evidence>
<dbReference type="AlphaFoldDB" id="A0AAD7PUT3"/>
<protein>
    <submittedName>
        <fullName evidence="1">Uncharacterized protein</fullName>
    </submittedName>
</protein>
<proteinExistence type="predicted"/>
<dbReference type="KEGG" id="qsa:O6P43_011831"/>
<keyword evidence="2" id="KW-1185">Reference proteome</keyword>
<gene>
    <name evidence="1" type="ORF">O6P43_011831</name>
</gene>
<comment type="caution">
    <text evidence="1">The sequence shown here is derived from an EMBL/GenBank/DDBJ whole genome shotgun (WGS) entry which is preliminary data.</text>
</comment>
<organism evidence="1 2">
    <name type="scientific">Quillaja saponaria</name>
    <name type="common">Soap bark tree</name>
    <dbReference type="NCBI Taxonomy" id="32244"/>
    <lineage>
        <taxon>Eukaryota</taxon>
        <taxon>Viridiplantae</taxon>
        <taxon>Streptophyta</taxon>
        <taxon>Embryophyta</taxon>
        <taxon>Tracheophyta</taxon>
        <taxon>Spermatophyta</taxon>
        <taxon>Magnoliopsida</taxon>
        <taxon>eudicotyledons</taxon>
        <taxon>Gunneridae</taxon>
        <taxon>Pentapetalae</taxon>
        <taxon>rosids</taxon>
        <taxon>fabids</taxon>
        <taxon>Fabales</taxon>
        <taxon>Quillajaceae</taxon>
        <taxon>Quillaja</taxon>
    </lineage>
</organism>
<dbReference type="EMBL" id="JARAOO010000005">
    <property type="protein sequence ID" value="KAJ7967590.1"/>
    <property type="molecule type" value="Genomic_DNA"/>
</dbReference>
<accession>A0AAD7PUT3</accession>
<evidence type="ECO:0000313" key="2">
    <source>
        <dbReference type="Proteomes" id="UP001163823"/>
    </source>
</evidence>
<reference evidence="1" key="1">
    <citation type="journal article" date="2023" name="Science">
        <title>Elucidation of the pathway for biosynthesis of saponin adjuvants from the soapbark tree.</title>
        <authorList>
            <person name="Reed J."/>
            <person name="Orme A."/>
            <person name="El-Demerdash A."/>
            <person name="Owen C."/>
            <person name="Martin L.B.B."/>
            <person name="Misra R.C."/>
            <person name="Kikuchi S."/>
            <person name="Rejzek M."/>
            <person name="Martin A.C."/>
            <person name="Harkess A."/>
            <person name="Leebens-Mack J."/>
            <person name="Louveau T."/>
            <person name="Stephenson M.J."/>
            <person name="Osbourn A."/>
        </authorList>
    </citation>
    <scope>NUCLEOTIDE SEQUENCE</scope>
    <source>
        <strain evidence="1">S10</strain>
    </source>
</reference>